<evidence type="ECO:0000313" key="1">
    <source>
        <dbReference type="EMBL" id="JAD52160.1"/>
    </source>
</evidence>
<reference evidence="1" key="1">
    <citation type="submission" date="2014-09" db="EMBL/GenBank/DDBJ databases">
        <authorList>
            <person name="Magalhaes I.L.F."/>
            <person name="Oliveira U."/>
            <person name="Santos F.R."/>
            <person name="Vidigal T.H.D.A."/>
            <person name="Brescovit A.D."/>
            <person name="Santos A.J."/>
        </authorList>
    </citation>
    <scope>NUCLEOTIDE SEQUENCE</scope>
    <source>
        <tissue evidence="1">Shoot tissue taken approximately 20 cm above the soil surface</tissue>
    </source>
</reference>
<accession>A0A0A9ATD8</accession>
<dbReference type="AlphaFoldDB" id="A0A0A9ATD8"/>
<dbReference type="EMBL" id="GBRH01245735">
    <property type="protein sequence ID" value="JAD52160.1"/>
    <property type="molecule type" value="Transcribed_RNA"/>
</dbReference>
<organism evidence="1">
    <name type="scientific">Arundo donax</name>
    <name type="common">Giant reed</name>
    <name type="synonym">Donax arundinaceus</name>
    <dbReference type="NCBI Taxonomy" id="35708"/>
    <lineage>
        <taxon>Eukaryota</taxon>
        <taxon>Viridiplantae</taxon>
        <taxon>Streptophyta</taxon>
        <taxon>Embryophyta</taxon>
        <taxon>Tracheophyta</taxon>
        <taxon>Spermatophyta</taxon>
        <taxon>Magnoliopsida</taxon>
        <taxon>Liliopsida</taxon>
        <taxon>Poales</taxon>
        <taxon>Poaceae</taxon>
        <taxon>PACMAD clade</taxon>
        <taxon>Arundinoideae</taxon>
        <taxon>Arundineae</taxon>
        <taxon>Arundo</taxon>
    </lineage>
</organism>
<protein>
    <submittedName>
        <fullName evidence="1">Uncharacterized protein</fullName>
    </submittedName>
</protein>
<reference evidence="1" key="2">
    <citation type="journal article" date="2015" name="Data Brief">
        <title>Shoot transcriptome of the giant reed, Arundo donax.</title>
        <authorList>
            <person name="Barrero R.A."/>
            <person name="Guerrero F.D."/>
            <person name="Moolhuijzen P."/>
            <person name="Goolsby J.A."/>
            <person name="Tidwell J."/>
            <person name="Bellgard S.E."/>
            <person name="Bellgard M.I."/>
        </authorList>
    </citation>
    <scope>NUCLEOTIDE SEQUENCE</scope>
    <source>
        <tissue evidence="1">Shoot tissue taken approximately 20 cm above the soil surface</tissue>
    </source>
</reference>
<proteinExistence type="predicted"/>
<name>A0A0A9ATD8_ARUDO</name>
<sequence length="17" mass="1976">MIHPGIRFWTSVNDVGF</sequence>